<keyword evidence="2" id="KW-0472">Membrane</keyword>
<gene>
    <name evidence="4" type="ORF">ALO_10214</name>
</gene>
<dbReference type="EMBL" id="AFGF01000081">
    <property type="protein sequence ID" value="EGO63987.1"/>
    <property type="molecule type" value="Genomic_DNA"/>
</dbReference>
<evidence type="ECO:0000256" key="2">
    <source>
        <dbReference type="SAM" id="Phobius"/>
    </source>
</evidence>
<evidence type="ECO:0000313" key="5">
    <source>
        <dbReference type="Proteomes" id="UP000003240"/>
    </source>
</evidence>
<feature type="signal peptide" evidence="3">
    <location>
        <begin position="1"/>
        <end position="32"/>
    </location>
</feature>
<feature type="transmembrane region" description="Helical" evidence="2">
    <location>
        <begin position="91"/>
        <end position="111"/>
    </location>
</feature>
<protein>
    <submittedName>
        <fullName evidence="4">Uncharacterized protein</fullName>
    </submittedName>
</protein>
<evidence type="ECO:0000313" key="4">
    <source>
        <dbReference type="EMBL" id="EGO63987.1"/>
    </source>
</evidence>
<proteinExistence type="predicted"/>
<keyword evidence="2" id="KW-0812">Transmembrane</keyword>
<keyword evidence="2" id="KW-1133">Transmembrane helix</keyword>
<dbReference type="STRING" id="1009370.ALO_10214"/>
<organism evidence="4 5">
    <name type="scientific">Acetonema longum DSM 6540</name>
    <dbReference type="NCBI Taxonomy" id="1009370"/>
    <lineage>
        <taxon>Bacteria</taxon>
        <taxon>Bacillati</taxon>
        <taxon>Bacillota</taxon>
        <taxon>Negativicutes</taxon>
        <taxon>Acetonemataceae</taxon>
        <taxon>Acetonema</taxon>
    </lineage>
</organism>
<feature type="chain" id="PRO_5003366477" evidence="3">
    <location>
        <begin position="33"/>
        <end position="181"/>
    </location>
</feature>
<comment type="caution">
    <text evidence="4">The sequence shown here is derived from an EMBL/GenBank/DDBJ whole genome shotgun (WGS) entry which is preliminary data.</text>
</comment>
<feature type="region of interest" description="Disordered" evidence="1">
    <location>
        <begin position="146"/>
        <end position="181"/>
    </location>
</feature>
<keyword evidence="3" id="KW-0732">Signal</keyword>
<name>F7NIZ0_9FIRM</name>
<reference evidence="4 5" key="1">
    <citation type="journal article" date="2011" name="EMBO J.">
        <title>Structural diversity of bacterial flagellar motors.</title>
        <authorList>
            <person name="Chen S."/>
            <person name="Beeby M."/>
            <person name="Murphy G.E."/>
            <person name="Leadbetter J.R."/>
            <person name="Hendrixson D.R."/>
            <person name="Briegel A."/>
            <person name="Li Z."/>
            <person name="Shi J."/>
            <person name="Tocheva E.I."/>
            <person name="Muller A."/>
            <person name="Dobro M.J."/>
            <person name="Jensen G.J."/>
        </authorList>
    </citation>
    <scope>NUCLEOTIDE SEQUENCE [LARGE SCALE GENOMIC DNA]</scope>
    <source>
        <strain evidence="4 5">DSM 6540</strain>
    </source>
</reference>
<sequence>MTGKRCGQRMLLCFIGVYVLLLLCSQFSPAMAAGGENPEIADEQEERYRLAVEAIRLGRAGISPLDPIARREELLNNEINLLRDDITSLEFTARLLILGEVLLLILFGLLLHSFLRLRQKQQETEESIFAQREAMRWAAWQDAASGIQPGTGLAEGPKSEEPSPLETPERAAGTTGSPQTG</sequence>
<keyword evidence="5" id="KW-1185">Reference proteome</keyword>
<evidence type="ECO:0000256" key="3">
    <source>
        <dbReference type="SAM" id="SignalP"/>
    </source>
</evidence>
<dbReference type="Proteomes" id="UP000003240">
    <property type="component" value="Unassembled WGS sequence"/>
</dbReference>
<accession>F7NIZ0</accession>
<evidence type="ECO:0000256" key="1">
    <source>
        <dbReference type="SAM" id="MobiDB-lite"/>
    </source>
</evidence>
<dbReference type="AlphaFoldDB" id="F7NIZ0"/>